<dbReference type="InterPro" id="IPR006076">
    <property type="entry name" value="FAD-dep_OxRdtase"/>
</dbReference>
<sequence length="521" mass="56615">MASSYINKPAGLPCANSSASFWHSEPNAFLWGHRTTEDLPKQADVVIVGSGITGASIARYLAADSRASSLSVVLLEAREICFGATGRNGGHCQPLLFDRSPTVAAFEVKNVHAVKSYIEEHNVPCEWRSVTGCRSFWTPELFASVKQDIEHLVKTNPELGAMVQVVEAGDAKTMQRHRVNANAAGLTLSQGAGQLWPYKYVTFIVERLVREGRLNVQTNTPVTRITSSNSSSNAKSGYRQTLHTPRGQMAARHIILATNGYTSHLLRNFTDLIVPVRCEMSALHPPPGSERLPNSYGMVGFEGGNSEHDDYLIQRPFYDSPNGDGTRRGGHLMFGGGRSFAMYDCVGESDDDIVDPGEADYLRRALLKMLELGGNDTAGMEELKASHQWTGIKGYSRDNMPWVGKAPSHEEGAMTFEDGLWLCAGYTGHGMPNATLCGKAVVDMVLAEESKTIQYAEFCRRLIEGGDLPESYLITSERMKAAHGLPSVAEQDAAGGHHGPQSLKQDVSGSSSGRDSKCSLM</sequence>
<dbReference type="InterPro" id="IPR036188">
    <property type="entry name" value="FAD/NAD-bd_sf"/>
</dbReference>
<reference evidence="3 4" key="1">
    <citation type="submission" date="2023-08" db="EMBL/GenBank/DDBJ databases">
        <title>Black Yeasts Isolated from many extreme environments.</title>
        <authorList>
            <person name="Coleine C."/>
            <person name="Stajich J.E."/>
            <person name="Selbmann L."/>
        </authorList>
    </citation>
    <scope>NUCLEOTIDE SEQUENCE [LARGE SCALE GENOMIC DNA]</scope>
    <source>
        <strain evidence="3 4">CCFEE 5910</strain>
    </source>
</reference>
<dbReference type="Gene3D" id="3.30.9.10">
    <property type="entry name" value="D-Amino Acid Oxidase, subunit A, domain 2"/>
    <property type="match status" value="1"/>
</dbReference>
<dbReference type="AlphaFoldDB" id="A0AAN7SZT2"/>
<feature type="region of interest" description="Disordered" evidence="1">
    <location>
        <begin position="484"/>
        <end position="521"/>
    </location>
</feature>
<dbReference type="EMBL" id="JAVRRJ010000004">
    <property type="protein sequence ID" value="KAK5085549.1"/>
    <property type="molecule type" value="Genomic_DNA"/>
</dbReference>
<dbReference type="GO" id="GO:0005737">
    <property type="term" value="C:cytoplasm"/>
    <property type="evidence" value="ECO:0007669"/>
    <property type="project" value="TreeGrafter"/>
</dbReference>
<protein>
    <recommendedName>
        <fullName evidence="2">FAD dependent oxidoreductase domain-containing protein</fullName>
    </recommendedName>
</protein>
<accession>A0AAN7SZT2</accession>
<dbReference type="Gene3D" id="3.50.50.60">
    <property type="entry name" value="FAD/NAD(P)-binding domain"/>
    <property type="match status" value="1"/>
</dbReference>
<dbReference type="PANTHER" id="PTHR13847:SF129">
    <property type="entry name" value="FAD DEPENDENT OXIDOREDUCTASE"/>
    <property type="match status" value="1"/>
</dbReference>
<dbReference type="Proteomes" id="UP001309876">
    <property type="component" value="Unassembled WGS sequence"/>
</dbReference>
<comment type="caution">
    <text evidence="3">The sequence shown here is derived from an EMBL/GenBank/DDBJ whole genome shotgun (WGS) entry which is preliminary data.</text>
</comment>
<organism evidence="3 4">
    <name type="scientific">Lithohypha guttulata</name>
    <dbReference type="NCBI Taxonomy" id="1690604"/>
    <lineage>
        <taxon>Eukaryota</taxon>
        <taxon>Fungi</taxon>
        <taxon>Dikarya</taxon>
        <taxon>Ascomycota</taxon>
        <taxon>Pezizomycotina</taxon>
        <taxon>Eurotiomycetes</taxon>
        <taxon>Chaetothyriomycetidae</taxon>
        <taxon>Chaetothyriales</taxon>
        <taxon>Trichomeriaceae</taxon>
        <taxon>Lithohypha</taxon>
    </lineage>
</organism>
<evidence type="ECO:0000256" key="1">
    <source>
        <dbReference type="SAM" id="MobiDB-lite"/>
    </source>
</evidence>
<feature type="domain" description="FAD dependent oxidoreductase" evidence="2">
    <location>
        <begin position="44"/>
        <end position="444"/>
    </location>
</feature>
<dbReference type="Pfam" id="PF01266">
    <property type="entry name" value="DAO"/>
    <property type="match status" value="1"/>
</dbReference>
<evidence type="ECO:0000259" key="2">
    <source>
        <dbReference type="Pfam" id="PF01266"/>
    </source>
</evidence>
<evidence type="ECO:0000313" key="4">
    <source>
        <dbReference type="Proteomes" id="UP001309876"/>
    </source>
</evidence>
<evidence type="ECO:0000313" key="3">
    <source>
        <dbReference type="EMBL" id="KAK5085549.1"/>
    </source>
</evidence>
<keyword evidence="4" id="KW-1185">Reference proteome</keyword>
<name>A0AAN7SZT2_9EURO</name>
<dbReference type="PANTHER" id="PTHR13847">
    <property type="entry name" value="SARCOSINE DEHYDROGENASE-RELATED"/>
    <property type="match status" value="1"/>
</dbReference>
<dbReference type="SUPFAM" id="SSF51905">
    <property type="entry name" value="FAD/NAD(P)-binding domain"/>
    <property type="match status" value="1"/>
</dbReference>
<proteinExistence type="predicted"/>
<gene>
    <name evidence="3" type="ORF">LTR05_004834</name>
</gene>